<dbReference type="Proteomes" id="UP001050691">
    <property type="component" value="Unassembled WGS sequence"/>
</dbReference>
<organism evidence="6 7">
    <name type="scientific">Clathrus columnatus</name>
    <dbReference type="NCBI Taxonomy" id="1419009"/>
    <lineage>
        <taxon>Eukaryota</taxon>
        <taxon>Fungi</taxon>
        <taxon>Dikarya</taxon>
        <taxon>Basidiomycota</taxon>
        <taxon>Agaricomycotina</taxon>
        <taxon>Agaricomycetes</taxon>
        <taxon>Phallomycetidae</taxon>
        <taxon>Phallales</taxon>
        <taxon>Clathraceae</taxon>
        <taxon>Clathrus</taxon>
    </lineage>
</organism>
<dbReference type="PANTHER" id="PTHR23112">
    <property type="entry name" value="G PROTEIN-COUPLED RECEPTOR 157-RELATED"/>
    <property type="match status" value="1"/>
</dbReference>
<keyword evidence="4 5" id="KW-0472">Membrane</keyword>
<dbReference type="GO" id="GO:0007189">
    <property type="term" value="P:adenylate cyclase-activating G protein-coupled receptor signaling pathway"/>
    <property type="evidence" value="ECO:0007669"/>
    <property type="project" value="TreeGrafter"/>
</dbReference>
<keyword evidence="3 5" id="KW-1133">Transmembrane helix</keyword>
<dbReference type="EMBL" id="BPWL01000010">
    <property type="protein sequence ID" value="GJJ14810.1"/>
    <property type="molecule type" value="Genomic_DNA"/>
</dbReference>
<proteinExistence type="predicted"/>
<comment type="caution">
    <text evidence="6">The sequence shown here is derived from an EMBL/GenBank/DDBJ whole genome shotgun (WGS) entry which is preliminary data.</text>
</comment>
<protein>
    <submittedName>
        <fullName evidence="6">Uncharacterized protein</fullName>
    </submittedName>
</protein>
<feature type="transmembrane region" description="Helical" evidence="5">
    <location>
        <begin position="79"/>
        <end position="98"/>
    </location>
</feature>
<feature type="transmembrane region" description="Helical" evidence="5">
    <location>
        <begin position="217"/>
        <end position="236"/>
    </location>
</feature>
<feature type="transmembrane region" description="Helical" evidence="5">
    <location>
        <begin position="153"/>
        <end position="172"/>
    </location>
</feature>
<comment type="subcellular location">
    <subcellularLocation>
        <location evidence="1">Membrane</location>
        <topology evidence="1">Multi-pass membrane protein</topology>
    </subcellularLocation>
</comment>
<dbReference type="PANTHER" id="PTHR23112:SF37">
    <property type="entry name" value="G PROTEIN-COUPLED RECEPTOR GPR1"/>
    <property type="match status" value="1"/>
</dbReference>
<keyword evidence="7" id="KW-1185">Reference proteome</keyword>
<name>A0AAV5APQ8_9AGAM</name>
<evidence type="ECO:0000313" key="7">
    <source>
        <dbReference type="Proteomes" id="UP001050691"/>
    </source>
</evidence>
<evidence type="ECO:0000256" key="2">
    <source>
        <dbReference type="ARBA" id="ARBA00022692"/>
    </source>
</evidence>
<evidence type="ECO:0000256" key="4">
    <source>
        <dbReference type="ARBA" id="ARBA00023136"/>
    </source>
</evidence>
<dbReference type="GO" id="GO:0005886">
    <property type="term" value="C:plasma membrane"/>
    <property type="evidence" value="ECO:0007669"/>
    <property type="project" value="TreeGrafter"/>
</dbReference>
<feature type="transmembrane region" description="Helical" evidence="5">
    <location>
        <begin position="36"/>
        <end position="59"/>
    </location>
</feature>
<accession>A0AAV5APQ8</accession>
<dbReference type="AlphaFoldDB" id="A0AAV5APQ8"/>
<sequence length="362" mass="40328">MRQDLVTFLTDGLNPSVAPVGRVHVYTPYELMGVKVMAAAGVLSCVFVSILLLYITYSAFMAWYWKKGDVSAEFTSKQIAVFITCLLVSDLIQSISGVTQVKWASEKKIYDGRSCTIQAVTLVMGDLGSTFWSCVIAAHTFSGIALGKHWPRWLVIATVVVGWAFVILLTFIPPIRIQNKDTGPGTIGGNRIEGQNSLISNANEVLHRQRINIAKRMLWYPIAYLACIFPIAIVRLVGLKDEEIPDAIWIFSMFFLFSLGAVDSIIYATTRKMIKPINLPFHMVSLSHGSGSNGQRVVEEGISLEKRTSHIHRSSHNNIKMTWPGDDLEDIDIDFRKDGFESSPSTRLGGIQITLERIQEVM</sequence>
<dbReference type="GO" id="GO:0004930">
    <property type="term" value="F:G protein-coupled receptor activity"/>
    <property type="evidence" value="ECO:0007669"/>
    <property type="project" value="TreeGrafter"/>
</dbReference>
<reference evidence="6" key="1">
    <citation type="submission" date="2021-10" db="EMBL/GenBank/DDBJ databases">
        <title>De novo Genome Assembly of Clathrus columnatus (Basidiomycota, Fungi) Using Illumina and Nanopore Sequence Data.</title>
        <authorList>
            <person name="Ogiso-Tanaka E."/>
            <person name="Itagaki H."/>
            <person name="Hosoya T."/>
            <person name="Hosaka K."/>
        </authorList>
    </citation>
    <scope>NUCLEOTIDE SEQUENCE</scope>
    <source>
        <strain evidence="6">MO-923</strain>
    </source>
</reference>
<evidence type="ECO:0000256" key="5">
    <source>
        <dbReference type="SAM" id="Phobius"/>
    </source>
</evidence>
<feature type="transmembrane region" description="Helical" evidence="5">
    <location>
        <begin position="119"/>
        <end position="141"/>
    </location>
</feature>
<gene>
    <name evidence="6" type="ORF">Clacol_009078</name>
</gene>
<dbReference type="SUPFAM" id="SSF81321">
    <property type="entry name" value="Family A G protein-coupled receptor-like"/>
    <property type="match status" value="1"/>
</dbReference>
<evidence type="ECO:0000256" key="3">
    <source>
        <dbReference type="ARBA" id="ARBA00022989"/>
    </source>
</evidence>
<feature type="transmembrane region" description="Helical" evidence="5">
    <location>
        <begin position="248"/>
        <end position="268"/>
    </location>
</feature>
<evidence type="ECO:0000313" key="6">
    <source>
        <dbReference type="EMBL" id="GJJ14810.1"/>
    </source>
</evidence>
<evidence type="ECO:0000256" key="1">
    <source>
        <dbReference type="ARBA" id="ARBA00004141"/>
    </source>
</evidence>
<keyword evidence="2 5" id="KW-0812">Transmembrane</keyword>